<keyword evidence="4" id="KW-1185">Reference proteome</keyword>
<dbReference type="SUPFAM" id="SSF53474">
    <property type="entry name" value="alpha/beta-Hydrolases"/>
    <property type="match status" value="1"/>
</dbReference>
<dbReference type="Gene3D" id="3.40.50.1820">
    <property type="entry name" value="alpha/beta hydrolase"/>
    <property type="match status" value="1"/>
</dbReference>
<dbReference type="Proteomes" id="UP000271241">
    <property type="component" value="Unassembled WGS sequence"/>
</dbReference>
<proteinExistence type="predicted"/>
<dbReference type="PANTHER" id="PTHR37471:SF1">
    <property type="entry name" value="AB HYDROLASE-1 DOMAIN-CONTAINING PROTEIN"/>
    <property type="match status" value="1"/>
</dbReference>
<keyword evidence="3" id="KW-0378">Hydrolase</keyword>
<feature type="transmembrane region" description="Helical" evidence="1">
    <location>
        <begin position="66"/>
        <end position="87"/>
    </location>
</feature>
<dbReference type="OrthoDB" id="6431331at2759"/>
<evidence type="ECO:0000313" key="3">
    <source>
        <dbReference type="EMBL" id="RKP09794.1"/>
    </source>
</evidence>
<dbReference type="EMBL" id="KZ992488">
    <property type="protein sequence ID" value="RKP09794.1"/>
    <property type="molecule type" value="Genomic_DNA"/>
</dbReference>
<gene>
    <name evidence="3" type="ORF">THASP1DRAFT_13787</name>
</gene>
<feature type="domain" description="AB hydrolase-1" evidence="2">
    <location>
        <begin position="70"/>
        <end position="268"/>
    </location>
</feature>
<name>A0A4P9XU96_9FUNG</name>
<sequence length="287" mass="33009">MLDRVFEIKQHRFPPGYNARVRSLRLNVEPFSVKHRPFMFYLVSYACQITYWYRPGGKDTRRTRRAPSPIVFVHGLGGGLAPFLMFIGKILFASDQDVPIYVLDMAHLGMRLCGRAPSIPATTRAVEAALVRHGHRRGVFIGHSFGSAVVAHLCHQLPKRVAGVVLVDPICFLLLDAAVAWRFVRRVPSRASERFVEYFASRELFTSYFISRRFHWYHAILWADELPPHTTVYLSESDLLVPSPQVSEYLAREGVRHHMMPGDHAHFLFRPRWENDIVAKAVEYARV</sequence>
<protein>
    <submittedName>
        <fullName evidence="3">Alpha/Beta hydrolase protein</fullName>
    </submittedName>
</protein>
<dbReference type="Pfam" id="PF12697">
    <property type="entry name" value="Abhydrolase_6"/>
    <property type="match status" value="1"/>
</dbReference>
<dbReference type="InterPro" id="IPR000073">
    <property type="entry name" value="AB_hydrolase_1"/>
</dbReference>
<keyword evidence="1" id="KW-0812">Transmembrane</keyword>
<reference evidence="4" key="1">
    <citation type="journal article" date="2018" name="Nat. Microbiol.">
        <title>Leveraging single-cell genomics to expand the fungal tree of life.</title>
        <authorList>
            <person name="Ahrendt S.R."/>
            <person name="Quandt C.A."/>
            <person name="Ciobanu D."/>
            <person name="Clum A."/>
            <person name="Salamov A."/>
            <person name="Andreopoulos B."/>
            <person name="Cheng J.F."/>
            <person name="Woyke T."/>
            <person name="Pelin A."/>
            <person name="Henrissat B."/>
            <person name="Reynolds N.K."/>
            <person name="Benny G.L."/>
            <person name="Smith M.E."/>
            <person name="James T.Y."/>
            <person name="Grigoriev I.V."/>
        </authorList>
    </citation>
    <scope>NUCLEOTIDE SEQUENCE [LARGE SCALE GENOMIC DNA]</scope>
    <source>
        <strain evidence="4">RSA 1356</strain>
    </source>
</reference>
<accession>A0A4P9XU96</accession>
<evidence type="ECO:0000259" key="2">
    <source>
        <dbReference type="Pfam" id="PF12697"/>
    </source>
</evidence>
<dbReference type="AlphaFoldDB" id="A0A4P9XU96"/>
<keyword evidence="1" id="KW-1133">Transmembrane helix</keyword>
<dbReference type="STRING" id="78915.A0A4P9XU96"/>
<evidence type="ECO:0000313" key="4">
    <source>
        <dbReference type="Proteomes" id="UP000271241"/>
    </source>
</evidence>
<keyword evidence="1" id="KW-0472">Membrane</keyword>
<dbReference type="InterPro" id="IPR029058">
    <property type="entry name" value="AB_hydrolase_fold"/>
</dbReference>
<organism evidence="3 4">
    <name type="scientific">Thamnocephalis sphaerospora</name>
    <dbReference type="NCBI Taxonomy" id="78915"/>
    <lineage>
        <taxon>Eukaryota</taxon>
        <taxon>Fungi</taxon>
        <taxon>Fungi incertae sedis</taxon>
        <taxon>Zoopagomycota</taxon>
        <taxon>Zoopagomycotina</taxon>
        <taxon>Zoopagomycetes</taxon>
        <taxon>Zoopagales</taxon>
        <taxon>Sigmoideomycetaceae</taxon>
        <taxon>Thamnocephalis</taxon>
    </lineage>
</organism>
<evidence type="ECO:0000256" key="1">
    <source>
        <dbReference type="SAM" id="Phobius"/>
    </source>
</evidence>
<dbReference type="PANTHER" id="PTHR37471">
    <property type="entry name" value="UNNAMED PRODUCT"/>
    <property type="match status" value="1"/>
</dbReference>
<dbReference type="GO" id="GO:0016787">
    <property type="term" value="F:hydrolase activity"/>
    <property type="evidence" value="ECO:0007669"/>
    <property type="project" value="UniProtKB-KW"/>
</dbReference>
<feature type="transmembrane region" description="Helical" evidence="1">
    <location>
        <begin position="161"/>
        <end position="184"/>
    </location>
</feature>